<dbReference type="AlphaFoldDB" id="A0A371JGZ6"/>
<dbReference type="EMBL" id="NOKA02000007">
    <property type="protein sequence ID" value="RDY32008.1"/>
    <property type="molecule type" value="Genomic_DNA"/>
</dbReference>
<dbReference type="Pfam" id="PF00239">
    <property type="entry name" value="Resolvase"/>
    <property type="match status" value="1"/>
</dbReference>
<dbReference type="InterPro" id="IPR011109">
    <property type="entry name" value="DNA_bind_recombinase_dom"/>
</dbReference>
<dbReference type="PROSITE" id="PS51737">
    <property type="entry name" value="RECOMBINASE_DNA_BIND"/>
    <property type="match status" value="1"/>
</dbReference>
<dbReference type="SUPFAM" id="SSF53041">
    <property type="entry name" value="Resolvase-like"/>
    <property type="match status" value="1"/>
</dbReference>
<dbReference type="GO" id="GO:0000150">
    <property type="term" value="F:DNA strand exchange activity"/>
    <property type="evidence" value="ECO:0007669"/>
    <property type="project" value="InterPro"/>
</dbReference>
<dbReference type="Proteomes" id="UP000216411">
    <property type="component" value="Unassembled WGS sequence"/>
</dbReference>
<dbReference type="PROSITE" id="PS51736">
    <property type="entry name" value="RECOMBINASES_3"/>
    <property type="match status" value="1"/>
</dbReference>
<dbReference type="Pfam" id="PF13408">
    <property type="entry name" value="Zn_ribbon_recom"/>
    <property type="match status" value="1"/>
</dbReference>
<protein>
    <submittedName>
        <fullName evidence="4">Recombinase</fullName>
    </submittedName>
</protein>
<proteinExistence type="predicted"/>
<dbReference type="InterPro" id="IPR036162">
    <property type="entry name" value="Resolvase-like_N_sf"/>
</dbReference>
<dbReference type="PANTHER" id="PTHR30461">
    <property type="entry name" value="DNA-INVERTASE FROM LAMBDOID PROPHAGE"/>
    <property type="match status" value="1"/>
</dbReference>
<dbReference type="GO" id="GO:0003677">
    <property type="term" value="F:DNA binding"/>
    <property type="evidence" value="ECO:0007669"/>
    <property type="project" value="InterPro"/>
</dbReference>
<feature type="coiled-coil region" evidence="1">
    <location>
        <begin position="415"/>
        <end position="498"/>
    </location>
</feature>
<gene>
    <name evidence="4" type="ORF">CG710_006830</name>
</gene>
<organism evidence="4 5">
    <name type="scientific">Lachnotalea glycerini</name>
    <dbReference type="NCBI Taxonomy" id="1763509"/>
    <lineage>
        <taxon>Bacteria</taxon>
        <taxon>Bacillati</taxon>
        <taxon>Bacillota</taxon>
        <taxon>Clostridia</taxon>
        <taxon>Lachnospirales</taxon>
        <taxon>Lachnospiraceae</taxon>
        <taxon>Lachnotalea</taxon>
    </lineage>
</organism>
<dbReference type="InterPro" id="IPR038109">
    <property type="entry name" value="DNA_bind_recomb_sf"/>
</dbReference>
<accession>A0A371JGZ6</accession>
<dbReference type="SMART" id="SM00857">
    <property type="entry name" value="Resolvase"/>
    <property type="match status" value="1"/>
</dbReference>
<sequence length="566" mass="65910">MWDFHIPLIEYGGAKLENNKSYIADIYVRLSKEDGDVDTGNKYESNSISNQKELIQQFLISHPEITVHAIREDDGYTGTNFSRPGFQLLLQDIKEKKINCIIVKDLSRVGRNYLKVGEYVQEIFPEQGVRFISVNDGYDSINAAAMDDDIIIPFKNLLNDAYSRDISVKIRSNLDAKRKRGEYTGAFTTFGYMKSKLDKNAIVVDQYAANVVKDIFKWKLAGVNQTYIADRLNAAGIPSPMEYKKMKGINYECSFKTNKKALWCAQTVSRILKNEIYIGNMIQGIRSKLTYRAEHVVVKNKADWIRTDNAHEAIIEKMDFIRVQEMLKRDTRTSPNQKTVYPFGGMLFCGDCKHSMVRKTIPGAKGVKYVYFVCSSNKKTRDICSSHTIKEEVLEVTILEMIQKHIRAVLDVDAILEELAKMDIQKSEIEKLDERIQWNEEEIEKCKRLKISLYEDLRETIIDKEEYLYLKEEYQRRIDEAENAIKHLRVEINQIYNGSGDRKQWVSVFRNHLNVEKMNRKISTQLIDRIFIYDEGRIGIKYKFQDKYDTCLHFIETAYKAMNQEV</sequence>
<dbReference type="Gene3D" id="3.40.50.1390">
    <property type="entry name" value="Resolvase, N-terminal catalytic domain"/>
    <property type="match status" value="1"/>
</dbReference>
<dbReference type="InterPro" id="IPR006119">
    <property type="entry name" value="Resolv_N"/>
</dbReference>
<name>A0A371JGZ6_9FIRM</name>
<keyword evidence="5" id="KW-1185">Reference proteome</keyword>
<dbReference type="InterPro" id="IPR025827">
    <property type="entry name" value="Zn_ribbon_recom_dom"/>
</dbReference>
<dbReference type="OrthoDB" id="9784557at2"/>
<feature type="domain" description="Recombinase" evidence="3">
    <location>
        <begin position="189"/>
        <end position="333"/>
    </location>
</feature>
<evidence type="ECO:0000259" key="3">
    <source>
        <dbReference type="PROSITE" id="PS51737"/>
    </source>
</evidence>
<evidence type="ECO:0000313" key="4">
    <source>
        <dbReference type="EMBL" id="RDY32008.1"/>
    </source>
</evidence>
<reference evidence="4 5" key="1">
    <citation type="journal article" date="2017" name="Genome Announc.">
        <title>Draft Genome Sequence of a Sporulating and Motile Strain of Lachnotalea glycerini Isolated from Water in Quebec City, Canada.</title>
        <authorList>
            <person name="Maheux A.F."/>
            <person name="Boudreau D.K."/>
            <person name="Berube E."/>
            <person name="Boissinot M."/>
            <person name="Raymond F."/>
            <person name="Brodeur S."/>
            <person name="Corbeil J."/>
            <person name="Isabel S."/>
            <person name="Omar R.F."/>
            <person name="Bergeron M.G."/>
        </authorList>
    </citation>
    <scope>NUCLEOTIDE SEQUENCE [LARGE SCALE GENOMIC DNA]</scope>
    <source>
        <strain evidence="4 5">CCRI-19302</strain>
    </source>
</reference>
<keyword evidence="1" id="KW-0175">Coiled coil</keyword>
<comment type="caution">
    <text evidence="4">The sequence shown here is derived from an EMBL/GenBank/DDBJ whole genome shotgun (WGS) entry which is preliminary data.</text>
</comment>
<evidence type="ECO:0000256" key="1">
    <source>
        <dbReference type="SAM" id="Coils"/>
    </source>
</evidence>
<dbReference type="InterPro" id="IPR050639">
    <property type="entry name" value="SSR_resolvase"/>
</dbReference>
<evidence type="ECO:0000313" key="5">
    <source>
        <dbReference type="Proteomes" id="UP000216411"/>
    </source>
</evidence>
<feature type="domain" description="Resolvase/invertase-type recombinase catalytic" evidence="2">
    <location>
        <begin position="23"/>
        <end position="181"/>
    </location>
</feature>
<dbReference type="PANTHER" id="PTHR30461:SF23">
    <property type="entry name" value="DNA RECOMBINASE-RELATED"/>
    <property type="match status" value="1"/>
</dbReference>
<evidence type="ECO:0000259" key="2">
    <source>
        <dbReference type="PROSITE" id="PS51736"/>
    </source>
</evidence>
<dbReference type="Gene3D" id="3.90.1750.20">
    <property type="entry name" value="Putative Large Serine Recombinase, Chain B, Domain 2"/>
    <property type="match status" value="1"/>
</dbReference>
<dbReference type="Pfam" id="PF07508">
    <property type="entry name" value="Recombinase"/>
    <property type="match status" value="1"/>
</dbReference>